<evidence type="ECO:0000313" key="2">
    <source>
        <dbReference type="EMBL" id="DAA03073.1"/>
    </source>
</evidence>
<dbReference type="EMBL" id="BK002230">
    <property type="protein sequence ID" value="DAA03073.1"/>
    <property type="molecule type" value="Genomic_DNA"/>
</dbReference>
<dbReference type="AlphaFoldDB" id="Q6IKY6"/>
<name>Q6IKY6_DROME</name>
<feature type="chain" id="PRO_5004274707" evidence="1">
    <location>
        <begin position="27"/>
        <end position="90"/>
    </location>
</feature>
<reference evidence="2" key="1">
    <citation type="journal article" date="2003" name="Genome Biol.">
        <title>An integrated gene annotation and transcriptional profiling approach towards the full gene content of the Drosophila genome.</title>
        <authorList>
            <person name="Hild M."/>
            <person name="Beckmann B."/>
            <person name="Haas S.A."/>
            <person name="Koch B."/>
            <person name="Solovyev V."/>
            <person name="Busold C."/>
            <person name="Fellenberg K."/>
            <person name="Boutros M."/>
            <person name="Vingron M."/>
            <person name="Sauer F."/>
            <person name="Hoheisel J.D."/>
            <person name="Paro R."/>
        </authorList>
    </citation>
    <scope>NUCLEOTIDE SEQUENCE</scope>
</reference>
<keyword evidence="1" id="KW-0732">Signal</keyword>
<organism evidence="2">
    <name type="scientific">Drosophila melanogaster</name>
    <name type="common">Fruit fly</name>
    <dbReference type="NCBI Taxonomy" id="7227"/>
    <lineage>
        <taxon>Eukaryota</taxon>
        <taxon>Metazoa</taxon>
        <taxon>Ecdysozoa</taxon>
        <taxon>Arthropoda</taxon>
        <taxon>Hexapoda</taxon>
        <taxon>Insecta</taxon>
        <taxon>Pterygota</taxon>
        <taxon>Neoptera</taxon>
        <taxon>Endopterygota</taxon>
        <taxon>Diptera</taxon>
        <taxon>Brachycera</taxon>
        <taxon>Muscomorpha</taxon>
        <taxon>Ephydroidea</taxon>
        <taxon>Drosophilidae</taxon>
        <taxon>Drosophila</taxon>
        <taxon>Sophophora</taxon>
    </lineage>
</organism>
<gene>
    <name evidence="2" type="ORF">HDC11024</name>
</gene>
<accession>Q6IKY6</accession>
<feature type="signal peptide" evidence="1">
    <location>
        <begin position="1"/>
        <end position="26"/>
    </location>
</feature>
<proteinExistence type="predicted"/>
<sequence length="90" mass="10337">MLLLLLLLLCCCGMWMLLLLLRDAAGVDLGWGKKKPMLIPHATYQPTRILSRSFCVWAVRNGLGIQLQLQLQLHLHNHIHLRLRKLDEGC</sequence>
<evidence type="ECO:0000256" key="1">
    <source>
        <dbReference type="SAM" id="SignalP"/>
    </source>
</evidence>
<protein>
    <submittedName>
        <fullName evidence="2">HDC11024</fullName>
    </submittedName>
</protein>